<name>A0A1I7ANU9_9FLAO</name>
<dbReference type="GO" id="GO:0003677">
    <property type="term" value="F:DNA binding"/>
    <property type="evidence" value="ECO:0007669"/>
    <property type="project" value="UniProtKB-KW"/>
</dbReference>
<dbReference type="InterPro" id="IPR039425">
    <property type="entry name" value="RNA_pol_sigma-70-like"/>
</dbReference>
<dbReference type="Pfam" id="PF08281">
    <property type="entry name" value="Sigma70_r4_2"/>
    <property type="match status" value="1"/>
</dbReference>
<evidence type="ECO:0000256" key="4">
    <source>
        <dbReference type="ARBA" id="ARBA00023125"/>
    </source>
</evidence>
<evidence type="ECO:0000256" key="1">
    <source>
        <dbReference type="ARBA" id="ARBA00010641"/>
    </source>
</evidence>
<dbReference type="Gene3D" id="1.10.10.10">
    <property type="entry name" value="Winged helix-like DNA-binding domain superfamily/Winged helix DNA-binding domain"/>
    <property type="match status" value="1"/>
</dbReference>
<keyword evidence="4" id="KW-0238">DNA-binding</keyword>
<dbReference type="PANTHER" id="PTHR43133:SF8">
    <property type="entry name" value="RNA POLYMERASE SIGMA FACTOR HI_1459-RELATED"/>
    <property type="match status" value="1"/>
</dbReference>
<dbReference type="GO" id="GO:0006352">
    <property type="term" value="P:DNA-templated transcription initiation"/>
    <property type="evidence" value="ECO:0007669"/>
    <property type="project" value="InterPro"/>
</dbReference>
<feature type="domain" description="RNA polymerase sigma-70 region 2" evidence="6">
    <location>
        <begin position="29"/>
        <end position="98"/>
    </location>
</feature>
<evidence type="ECO:0000256" key="2">
    <source>
        <dbReference type="ARBA" id="ARBA00023015"/>
    </source>
</evidence>
<evidence type="ECO:0000259" key="6">
    <source>
        <dbReference type="Pfam" id="PF04542"/>
    </source>
</evidence>
<dbReference type="PANTHER" id="PTHR43133">
    <property type="entry name" value="RNA POLYMERASE ECF-TYPE SIGMA FACTO"/>
    <property type="match status" value="1"/>
</dbReference>
<dbReference type="NCBIfam" id="TIGR02937">
    <property type="entry name" value="sigma70-ECF"/>
    <property type="match status" value="1"/>
</dbReference>
<dbReference type="Proteomes" id="UP000236454">
    <property type="component" value="Unassembled WGS sequence"/>
</dbReference>
<reference evidence="8 9" key="1">
    <citation type="submission" date="2016-10" db="EMBL/GenBank/DDBJ databases">
        <authorList>
            <person name="de Groot N.N."/>
        </authorList>
    </citation>
    <scope>NUCLEOTIDE SEQUENCE [LARGE SCALE GENOMIC DNA]</scope>
    <source>
        <strain evidence="8 9">CGMCC 1.7005</strain>
    </source>
</reference>
<keyword evidence="2" id="KW-0805">Transcription regulation</keyword>
<keyword evidence="3" id="KW-0731">Sigma factor</keyword>
<comment type="similarity">
    <text evidence="1">Belongs to the sigma-70 factor family. ECF subfamily.</text>
</comment>
<dbReference type="OrthoDB" id="9795666at2"/>
<keyword evidence="9" id="KW-1185">Reference proteome</keyword>
<dbReference type="Pfam" id="PF04542">
    <property type="entry name" value="Sigma70_r2"/>
    <property type="match status" value="1"/>
</dbReference>
<dbReference type="InterPro" id="IPR007627">
    <property type="entry name" value="RNA_pol_sigma70_r2"/>
</dbReference>
<dbReference type="InterPro" id="IPR036388">
    <property type="entry name" value="WH-like_DNA-bd_sf"/>
</dbReference>
<dbReference type="AlphaFoldDB" id="A0A1I7ANU9"/>
<evidence type="ECO:0000256" key="5">
    <source>
        <dbReference type="ARBA" id="ARBA00023163"/>
    </source>
</evidence>
<sequence>MIKKRKLNQFTEAQLIETAKQSEKAFGELYRRNFDKVFRFAFKRLGGNDALASDITQQTFIKAFAAIGKYEDKGYAFSTWLIRIAQNEINQFFRKNNKIYTVEVEEKHVMNFMDFMEIDERENQDKQEKLIQILNNLKQEYLDLIELRFFQQKSFREIAAIYAISEANAKMRLYRIIEKIKKEVY</sequence>
<evidence type="ECO:0000256" key="3">
    <source>
        <dbReference type="ARBA" id="ARBA00023082"/>
    </source>
</evidence>
<accession>A0A1I7ANU9</accession>
<dbReference type="InterPro" id="IPR014284">
    <property type="entry name" value="RNA_pol_sigma-70_dom"/>
</dbReference>
<dbReference type="Gene3D" id="1.10.1740.10">
    <property type="match status" value="1"/>
</dbReference>
<evidence type="ECO:0000313" key="9">
    <source>
        <dbReference type="Proteomes" id="UP000236454"/>
    </source>
</evidence>
<protein>
    <submittedName>
        <fullName evidence="8">RNA polymerase sigma-70 factor, ECF subfamily</fullName>
    </submittedName>
</protein>
<keyword evidence="5" id="KW-0804">Transcription</keyword>
<gene>
    <name evidence="8" type="ORF">SAMN05216474_2273</name>
</gene>
<organism evidence="8 9">
    <name type="scientific">Lishizhenia tianjinensis</name>
    <dbReference type="NCBI Taxonomy" id="477690"/>
    <lineage>
        <taxon>Bacteria</taxon>
        <taxon>Pseudomonadati</taxon>
        <taxon>Bacteroidota</taxon>
        <taxon>Flavobacteriia</taxon>
        <taxon>Flavobacteriales</taxon>
        <taxon>Crocinitomicaceae</taxon>
        <taxon>Lishizhenia</taxon>
    </lineage>
</organism>
<dbReference type="CDD" id="cd06171">
    <property type="entry name" value="Sigma70_r4"/>
    <property type="match status" value="1"/>
</dbReference>
<dbReference type="STRING" id="477690.SAMN05216474_2273"/>
<dbReference type="InterPro" id="IPR013325">
    <property type="entry name" value="RNA_pol_sigma_r2"/>
</dbReference>
<dbReference type="SUPFAM" id="SSF88659">
    <property type="entry name" value="Sigma3 and sigma4 domains of RNA polymerase sigma factors"/>
    <property type="match status" value="1"/>
</dbReference>
<dbReference type="GO" id="GO:0016987">
    <property type="term" value="F:sigma factor activity"/>
    <property type="evidence" value="ECO:0007669"/>
    <property type="project" value="UniProtKB-KW"/>
</dbReference>
<dbReference type="RefSeq" id="WP_139230348.1">
    <property type="nucleotide sequence ID" value="NZ_FPAS01000003.1"/>
</dbReference>
<dbReference type="InterPro" id="IPR013324">
    <property type="entry name" value="RNA_pol_sigma_r3/r4-like"/>
</dbReference>
<evidence type="ECO:0000259" key="7">
    <source>
        <dbReference type="Pfam" id="PF08281"/>
    </source>
</evidence>
<feature type="domain" description="RNA polymerase sigma factor 70 region 4 type 2" evidence="7">
    <location>
        <begin position="128"/>
        <end position="179"/>
    </location>
</feature>
<proteinExistence type="inferred from homology"/>
<evidence type="ECO:0000313" key="8">
    <source>
        <dbReference type="EMBL" id="SFT76617.1"/>
    </source>
</evidence>
<dbReference type="SUPFAM" id="SSF88946">
    <property type="entry name" value="Sigma2 domain of RNA polymerase sigma factors"/>
    <property type="match status" value="1"/>
</dbReference>
<dbReference type="InterPro" id="IPR013249">
    <property type="entry name" value="RNA_pol_sigma70_r4_t2"/>
</dbReference>
<dbReference type="EMBL" id="FPAS01000003">
    <property type="protein sequence ID" value="SFT76617.1"/>
    <property type="molecule type" value="Genomic_DNA"/>
</dbReference>